<dbReference type="AlphaFoldDB" id="A0A8T2YMC9"/>
<dbReference type="EMBL" id="JACEGQ020000006">
    <property type="protein sequence ID" value="KAH8506315.1"/>
    <property type="molecule type" value="Genomic_DNA"/>
</dbReference>
<dbReference type="GO" id="GO:0004306">
    <property type="term" value="F:ethanolamine-phosphate cytidylyltransferase activity"/>
    <property type="evidence" value="ECO:0007669"/>
    <property type="project" value="UniProtKB-EC"/>
</dbReference>
<comment type="caution">
    <text evidence="15">The sequence shown here is derived from an EMBL/GenBank/DDBJ whole genome shotgun (WGS) entry which is preliminary data.</text>
</comment>
<feature type="transmembrane region" description="Helical" evidence="13">
    <location>
        <begin position="12"/>
        <end position="30"/>
    </location>
</feature>
<protein>
    <recommendedName>
        <fullName evidence="10">ethanolamine-phosphate cytidylyltransferase</fullName>
        <ecNumber evidence="10">2.7.7.14</ecNumber>
    </recommendedName>
    <alternativeName>
        <fullName evidence="11">CTP:phosphoethanolamine cytidylyltransferase</fullName>
    </alternativeName>
</protein>
<dbReference type="PANTHER" id="PTHR45780">
    <property type="entry name" value="ETHANOLAMINE-PHOSPHATE CYTIDYLYLTRANSFERASE"/>
    <property type="match status" value="1"/>
</dbReference>
<dbReference type="EC" id="2.7.7.14" evidence="10"/>
<evidence type="ECO:0000256" key="4">
    <source>
        <dbReference type="ARBA" id="ARBA00022679"/>
    </source>
</evidence>
<evidence type="ECO:0000256" key="12">
    <source>
        <dbReference type="SAM" id="MobiDB-lite"/>
    </source>
</evidence>
<evidence type="ECO:0000256" key="3">
    <source>
        <dbReference type="ARBA" id="ARBA00022516"/>
    </source>
</evidence>
<keyword evidence="13" id="KW-0472">Membrane</keyword>
<dbReference type="Proteomes" id="UP000807159">
    <property type="component" value="Chromosome 6"/>
</dbReference>
<gene>
    <name evidence="15" type="ORF">H0E87_013222</name>
</gene>
<evidence type="ECO:0000256" key="2">
    <source>
        <dbReference type="ARBA" id="ARBA00010101"/>
    </source>
</evidence>
<organism evidence="15 16">
    <name type="scientific">Populus deltoides</name>
    <name type="common">Eastern poplar</name>
    <name type="synonym">Eastern cottonwood</name>
    <dbReference type="NCBI Taxonomy" id="3696"/>
    <lineage>
        <taxon>Eukaryota</taxon>
        <taxon>Viridiplantae</taxon>
        <taxon>Streptophyta</taxon>
        <taxon>Embryophyta</taxon>
        <taxon>Tracheophyta</taxon>
        <taxon>Spermatophyta</taxon>
        <taxon>Magnoliopsida</taxon>
        <taxon>eudicotyledons</taxon>
        <taxon>Gunneridae</taxon>
        <taxon>Pentapetalae</taxon>
        <taxon>rosids</taxon>
        <taxon>fabids</taxon>
        <taxon>Malpighiales</taxon>
        <taxon>Salicaceae</taxon>
        <taxon>Saliceae</taxon>
        <taxon>Populus</taxon>
    </lineage>
</organism>
<feature type="domain" description="Cytidyltransferase-like" evidence="14">
    <location>
        <begin position="68"/>
        <end position="196"/>
    </location>
</feature>
<feature type="compositionally biased region" description="Basic and acidic residues" evidence="12">
    <location>
        <begin position="195"/>
        <end position="204"/>
    </location>
</feature>
<comment type="pathway">
    <text evidence="9">Phospholipid metabolism; phosphatidylethanolamine biosynthesis; phosphatidylethanolamine from ethanolamine: step 2/3.</text>
</comment>
<dbReference type="CDD" id="cd02174">
    <property type="entry name" value="CCT"/>
    <property type="match status" value="1"/>
</dbReference>
<keyword evidence="8" id="KW-1208">Phospholipid metabolism</keyword>
<keyword evidence="6" id="KW-0443">Lipid metabolism</keyword>
<keyword evidence="13" id="KW-1133">Transmembrane helix</keyword>
<dbReference type="InterPro" id="IPR004821">
    <property type="entry name" value="Cyt_trans-like"/>
</dbReference>
<dbReference type="SUPFAM" id="SSF52374">
    <property type="entry name" value="Nucleotidylyl transferase"/>
    <property type="match status" value="2"/>
</dbReference>
<reference evidence="15" key="1">
    <citation type="journal article" date="2021" name="J. Hered.">
        <title>Genome Assembly of Salicaceae Populus deltoides (Eastern Cottonwood) I-69 Based on Nanopore Sequencing and Hi-C Technologies.</title>
        <authorList>
            <person name="Bai S."/>
            <person name="Wu H."/>
            <person name="Zhang J."/>
            <person name="Pan Z."/>
            <person name="Zhao W."/>
            <person name="Li Z."/>
            <person name="Tong C."/>
        </authorList>
    </citation>
    <scope>NUCLEOTIDE SEQUENCE</scope>
    <source>
        <tissue evidence="15">Leaf</tissue>
    </source>
</reference>
<evidence type="ECO:0000256" key="13">
    <source>
        <dbReference type="SAM" id="Phobius"/>
    </source>
</evidence>
<evidence type="ECO:0000256" key="6">
    <source>
        <dbReference type="ARBA" id="ARBA00023098"/>
    </source>
</evidence>
<evidence type="ECO:0000313" key="16">
    <source>
        <dbReference type="Proteomes" id="UP000807159"/>
    </source>
</evidence>
<dbReference type="NCBIfam" id="TIGR00125">
    <property type="entry name" value="cyt_tran_rel"/>
    <property type="match status" value="2"/>
</dbReference>
<dbReference type="PANTHER" id="PTHR45780:SF5">
    <property type="entry name" value="ETHANOLAMINE-PHOSPHATE CYTIDYLYLTRANSFERASE"/>
    <property type="match status" value="1"/>
</dbReference>
<name>A0A8T2YMC9_POPDE</name>
<keyword evidence="4" id="KW-0808">Transferase</keyword>
<evidence type="ECO:0000256" key="7">
    <source>
        <dbReference type="ARBA" id="ARBA00023209"/>
    </source>
</evidence>
<evidence type="ECO:0000256" key="8">
    <source>
        <dbReference type="ARBA" id="ARBA00023264"/>
    </source>
</evidence>
<dbReference type="GO" id="GO:0005737">
    <property type="term" value="C:cytoplasm"/>
    <property type="evidence" value="ECO:0007669"/>
    <property type="project" value="TreeGrafter"/>
</dbReference>
<dbReference type="Gene3D" id="3.40.50.620">
    <property type="entry name" value="HUPs"/>
    <property type="match status" value="2"/>
</dbReference>
<proteinExistence type="inferred from homology"/>
<feature type="region of interest" description="Disordered" evidence="12">
    <location>
        <begin position="195"/>
        <end position="223"/>
    </location>
</feature>
<evidence type="ECO:0000256" key="5">
    <source>
        <dbReference type="ARBA" id="ARBA00022695"/>
    </source>
</evidence>
<dbReference type="Pfam" id="PF01467">
    <property type="entry name" value="CTP_transf_like"/>
    <property type="match status" value="2"/>
</dbReference>
<feature type="domain" description="Cytidyltransferase-like" evidence="14">
    <location>
        <begin position="251"/>
        <end position="341"/>
    </location>
</feature>
<keyword evidence="7" id="KW-0594">Phospholipid biosynthesis</keyword>
<evidence type="ECO:0000256" key="11">
    <source>
        <dbReference type="ARBA" id="ARBA00031473"/>
    </source>
</evidence>
<dbReference type="CDD" id="cd02173">
    <property type="entry name" value="ECT"/>
    <property type="match status" value="1"/>
</dbReference>
<keyword evidence="13" id="KW-0812">Transmembrane</keyword>
<evidence type="ECO:0000259" key="14">
    <source>
        <dbReference type="Pfam" id="PF01467"/>
    </source>
</evidence>
<evidence type="ECO:0000313" key="15">
    <source>
        <dbReference type="EMBL" id="KAH8506315.1"/>
    </source>
</evidence>
<dbReference type="GO" id="GO:0006646">
    <property type="term" value="P:phosphatidylethanolamine biosynthetic process"/>
    <property type="evidence" value="ECO:0007669"/>
    <property type="project" value="InterPro"/>
</dbReference>
<accession>A0A8T2YMC9</accession>
<keyword evidence="5" id="KW-0548">Nucleotidyltransferase</keyword>
<sequence length="414" mass="45905">MEYESSSSIWDGVYYYPHLFGGLMLTAALLGLSTSYFGGLGYSYLPYMWSDLGVFYKKKSEKKRIRVYMDGCFDLMHYGHANALRQAKALGDELVVGVVSDEEIVANKGPPVLSMEERLALVSGLKWVDEVIANAPYAITEKFMNSLFNEHKIDYIIHGDDPCLLPDGTDAYALAKKAGRYKQIKRTEGVSSTDIEAKACENHDNTSSLPGDDRKGSQSNNSRISQFLPTSRRIVQFSNGKGPGPNARVVYIDGAFDLFHAGHVEILRSARQLGDFLLVGIHTDQIVSEHRGKGHPIMHLHERSLSVLACSYVDEVIIGAPWEVTRDMVTTFNISLVVHGTVAESNSLLAGEPDPYAVPKSMGIFWMLDSPKNITTTSVAQRIVANHEAYLKRNAKKAESEKKYYAEKVHVSGD</sequence>
<evidence type="ECO:0000256" key="10">
    <source>
        <dbReference type="ARBA" id="ARBA00024221"/>
    </source>
</evidence>
<evidence type="ECO:0000256" key="9">
    <source>
        <dbReference type="ARBA" id="ARBA00024191"/>
    </source>
</evidence>
<evidence type="ECO:0000256" key="1">
    <source>
        <dbReference type="ARBA" id="ARBA00005189"/>
    </source>
</evidence>
<comment type="similarity">
    <text evidence="2">Belongs to the cytidylyltransferase family.</text>
</comment>
<keyword evidence="16" id="KW-1185">Reference proteome</keyword>
<dbReference type="InterPro" id="IPR041723">
    <property type="entry name" value="CCT"/>
</dbReference>
<keyword evidence="3" id="KW-0444">Lipid biosynthesis</keyword>
<dbReference type="InterPro" id="IPR014729">
    <property type="entry name" value="Rossmann-like_a/b/a_fold"/>
</dbReference>
<comment type="pathway">
    <text evidence="1">Lipid metabolism.</text>
</comment>
<dbReference type="InterPro" id="IPR044608">
    <property type="entry name" value="Ect1/PCYT2"/>
</dbReference>